<feature type="region of interest" description="Disordered" evidence="1">
    <location>
        <begin position="412"/>
        <end position="434"/>
    </location>
</feature>
<dbReference type="PANTHER" id="PTHR46599">
    <property type="entry name" value="PIGGYBAC TRANSPOSABLE ELEMENT-DERIVED PROTEIN 4"/>
    <property type="match status" value="1"/>
</dbReference>
<name>A0A3B3DGH8_ORYME</name>
<sequence length="489" mass="56144">GAPPPLRFNPRCTPGVQLPLNSGNPSPGKIFSYIFDSEVFRLITENTNKNAARNQEKGGKFTWTKMSQREAKKFIGLLLYMSVLDLPRMTDFWRQSTIFHVPFPATVMTRERFMAILSSLHFSDPEKDEENEQKKSTEDYDPLHQVRPLMEMIRTISKTIYHPKQHLSVVERMVGTKQCMKTKPTNRRFKLFVLADINGYTVDFKLYTGKSKTASGKGLSFDVVSSLVNRDYLGSGYLVYTDIYTSPVLFRHLSQQGFGACGIYRSPPGSIRWIRDGDLLFVKWMGTREVSMCSTIHPMYSGDTVQRWQKTGIHIMSKQTSSFPKPTAVTVFNKYTEGVDTSDQMIGTSAVRRKTRRWPIMVFHHLVDIAVTNSFVIHKTRCESLREKPLTRQQFLEEVAAHLLGVDLKSDLQKNPDQHLPVPTRSGQTKSQRASMGRRRCKVCSKSTPWKCWTCDVGLCLQPERNCHWQFHQHLKRSQGNDEDCQNVK</sequence>
<dbReference type="InterPro" id="IPR029526">
    <property type="entry name" value="PGBD"/>
</dbReference>
<evidence type="ECO:0000313" key="3">
    <source>
        <dbReference type="Ensembl" id="ENSOMEP00000028584.1"/>
    </source>
</evidence>
<dbReference type="AlphaFoldDB" id="A0A3B3DGH8"/>
<dbReference type="Ensembl" id="ENSOMET00000031909.1">
    <property type="protein sequence ID" value="ENSOMEP00000028584.1"/>
    <property type="gene ID" value="ENSOMEG00000011765.1"/>
</dbReference>
<dbReference type="PANTHER" id="PTHR46599:SF3">
    <property type="entry name" value="PIGGYBAC TRANSPOSABLE ELEMENT-DERIVED PROTEIN 4"/>
    <property type="match status" value="1"/>
</dbReference>
<keyword evidence="4" id="KW-1185">Reference proteome</keyword>
<evidence type="ECO:0000259" key="2">
    <source>
        <dbReference type="Pfam" id="PF13843"/>
    </source>
</evidence>
<accession>A0A3B3DGH8</accession>
<dbReference type="Proteomes" id="UP000261560">
    <property type="component" value="Unplaced"/>
</dbReference>
<protein>
    <recommendedName>
        <fullName evidence="2">PiggyBac transposable element-derived protein domain-containing protein</fullName>
    </recommendedName>
</protein>
<reference evidence="3" key="2">
    <citation type="submission" date="2025-09" db="UniProtKB">
        <authorList>
            <consortium name="Ensembl"/>
        </authorList>
    </citation>
    <scope>IDENTIFICATION</scope>
</reference>
<organism evidence="3 4">
    <name type="scientific">Oryzias melastigma</name>
    <name type="common">Marine medaka</name>
    <dbReference type="NCBI Taxonomy" id="30732"/>
    <lineage>
        <taxon>Eukaryota</taxon>
        <taxon>Metazoa</taxon>
        <taxon>Chordata</taxon>
        <taxon>Craniata</taxon>
        <taxon>Vertebrata</taxon>
        <taxon>Euteleostomi</taxon>
        <taxon>Actinopterygii</taxon>
        <taxon>Neopterygii</taxon>
        <taxon>Teleostei</taxon>
        <taxon>Neoteleostei</taxon>
        <taxon>Acanthomorphata</taxon>
        <taxon>Ovalentaria</taxon>
        <taxon>Atherinomorphae</taxon>
        <taxon>Beloniformes</taxon>
        <taxon>Adrianichthyidae</taxon>
        <taxon>Oryziinae</taxon>
        <taxon>Oryzias</taxon>
    </lineage>
</organism>
<evidence type="ECO:0000313" key="4">
    <source>
        <dbReference type="Proteomes" id="UP000261560"/>
    </source>
</evidence>
<proteinExistence type="predicted"/>
<feature type="domain" description="PiggyBac transposable element-derived protein" evidence="2">
    <location>
        <begin position="26"/>
        <end position="375"/>
    </location>
</feature>
<dbReference type="GeneTree" id="ENSGT00940000163467"/>
<evidence type="ECO:0000256" key="1">
    <source>
        <dbReference type="SAM" id="MobiDB-lite"/>
    </source>
</evidence>
<reference evidence="3" key="1">
    <citation type="submission" date="2025-08" db="UniProtKB">
        <authorList>
            <consortium name="Ensembl"/>
        </authorList>
    </citation>
    <scope>IDENTIFICATION</scope>
</reference>
<feature type="compositionally biased region" description="Polar residues" evidence="1">
    <location>
        <begin position="425"/>
        <end position="434"/>
    </location>
</feature>
<dbReference type="Pfam" id="PF13843">
    <property type="entry name" value="DDE_Tnp_1_7"/>
    <property type="match status" value="1"/>
</dbReference>